<feature type="transmembrane region" description="Helical" evidence="1">
    <location>
        <begin position="72"/>
        <end position="96"/>
    </location>
</feature>
<name>A0ABV7UMX0_9HYPH</name>
<keyword evidence="1" id="KW-0812">Transmembrane</keyword>
<proteinExistence type="predicted"/>
<dbReference type="RefSeq" id="WP_191319902.1">
    <property type="nucleotide sequence ID" value="NZ_BNCG01000011.1"/>
</dbReference>
<sequence>MTYVHVVLHIASVVASLAAGFLWMRSAAVKVPAIAPSEESDAIQKGEVARWAHEMAKNLDRHRNGLILATKYNMAAAAAASIAALAQAAVFALNVADDLIRL</sequence>
<evidence type="ECO:0000256" key="1">
    <source>
        <dbReference type="SAM" id="Phobius"/>
    </source>
</evidence>
<organism evidence="2 3">
    <name type="scientific">Camelimonas fluminis</name>
    <dbReference type="NCBI Taxonomy" id="1576911"/>
    <lineage>
        <taxon>Bacteria</taxon>
        <taxon>Pseudomonadati</taxon>
        <taxon>Pseudomonadota</taxon>
        <taxon>Alphaproteobacteria</taxon>
        <taxon>Hyphomicrobiales</taxon>
        <taxon>Chelatococcaceae</taxon>
        <taxon>Camelimonas</taxon>
    </lineage>
</organism>
<accession>A0ABV7UMX0</accession>
<keyword evidence="3" id="KW-1185">Reference proteome</keyword>
<keyword evidence="1" id="KW-0472">Membrane</keyword>
<dbReference type="Proteomes" id="UP001595704">
    <property type="component" value="Unassembled WGS sequence"/>
</dbReference>
<protein>
    <submittedName>
        <fullName evidence="2">Uncharacterized protein</fullName>
    </submittedName>
</protein>
<keyword evidence="1" id="KW-1133">Transmembrane helix</keyword>
<feature type="transmembrane region" description="Helical" evidence="1">
    <location>
        <begin position="6"/>
        <end position="24"/>
    </location>
</feature>
<reference evidence="3" key="1">
    <citation type="journal article" date="2019" name="Int. J. Syst. Evol. Microbiol.">
        <title>The Global Catalogue of Microorganisms (GCM) 10K type strain sequencing project: providing services to taxonomists for standard genome sequencing and annotation.</title>
        <authorList>
            <consortium name="The Broad Institute Genomics Platform"/>
            <consortium name="The Broad Institute Genome Sequencing Center for Infectious Disease"/>
            <person name="Wu L."/>
            <person name="Ma J."/>
        </authorList>
    </citation>
    <scope>NUCLEOTIDE SEQUENCE [LARGE SCALE GENOMIC DNA]</scope>
    <source>
        <strain evidence="3">KCTC 42282</strain>
    </source>
</reference>
<comment type="caution">
    <text evidence="2">The sequence shown here is derived from an EMBL/GenBank/DDBJ whole genome shotgun (WGS) entry which is preliminary data.</text>
</comment>
<evidence type="ECO:0000313" key="3">
    <source>
        <dbReference type="Proteomes" id="UP001595704"/>
    </source>
</evidence>
<evidence type="ECO:0000313" key="2">
    <source>
        <dbReference type="EMBL" id="MFC3640084.1"/>
    </source>
</evidence>
<gene>
    <name evidence="2" type="ORF">ACFONL_22345</name>
</gene>
<dbReference type="EMBL" id="JBHRYC010000113">
    <property type="protein sequence ID" value="MFC3640084.1"/>
    <property type="molecule type" value="Genomic_DNA"/>
</dbReference>